<dbReference type="SUPFAM" id="SSF51905">
    <property type="entry name" value="FAD/NAD(P)-binding domain"/>
    <property type="match status" value="1"/>
</dbReference>
<dbReference type="AlphaFoldDB" id="A0A0D2XM03"/>
<dbReference type="GO" id="GO:0005737">
    <property type="term" value="C:cytoplasm"/>
    <property type="evidence" value="ECO:0007669"/>
    <property type="project" value="TreeGrafter"/>
</dbReference>
<dbReference type="InterPro" id="IPR006076">
    <property type="entry name" value="FAD-dep_OxRdtase"/>
</dbReference>
<dbReference type="Proteomes" id="UP000002489">
    <property type="component" value="Unassembled WGS sequence"/>
</dbReference>
<reference evidence="2" key="2">
    <citation type="submission" date="2025-08" db="UniProtKB">
        <authorList>
            <consortium name="EnsemblFungi"/>
        </authorList>
    </citation>
    <scope>IDENTIFICATION</scope>
    <source>
        <strain evidence="2">4287 / CBS 123668 / FGSC 9935 / NRRL 34936</strain>
    </source>
</reference>
<dbReference type="PANTHER" id="PTHR13847:SF279">
    <property type="entry name" value="FAD DEPENDENT OXIDOREDUCTASE DOMAIN-CONTAINING PROTEIN-RELATED"/>
    <property type="match status" value="1"/>
</dbReference>
<organism evidence="2 3">
    <name type="scientific">Fusarium oxysporum (strain Fo5176)</name>
    <name type="common">Fusarium vascular wilt</name>
    <dbReference type="NCBI Taxonomy" id="660025"/>
    <lineage>
        <taxon>Eukaryota</taxon>
        <taxon>Fungi</taxon>
        <taxon>Dikarya</taxon>
        <taxon>Ascomycota</taxon>
        <taxon>Pezizomycotina</taxon>
        <taxon>Sordariomycetes</taxon>
        <taxon>Hypocreomycetidae</taxon>
        <taxon>Hypocreales</taxon>
        <taxon>Nectriaceae</taxon>
        <taxon>Fusarium</taxon>
        <taxon>Fusarium oxysporum species complex</taxon>
    </lineage>
</organism>
<name>A0A0D2XM03_FUSOF</name>
<accession>A0A0D2XM03</accession>
<dbReference type="Gene3D" id="3.30.9.10">
    <property type="entry name" value="D-Amino Acid Oxidase, subunit A, domain 2"/>
    <property type="match status" value="1"/>
</dbReference>
<reference evidence="3" key="1">
    <citation type="journal article" date="2012" name="Mol. Plant Microbe Interact.">
        <title>A highly conserved effector in Fusarium oxysporum is required for full virulence on Arabidopsis.</title>
        <authorList>
            <person name="Thatcher L.F."/>
            <person name="Gardiner D.M."/>
            <person name="Kazan K."/>
            <person name="Manners J."/>
        </authorList>
    </citation>
    <scope>NUCLEOTIDE SEQUENCE [LARGE SCALE GENOMIC DNA]</scope>
    <source>
        <strain evidence="3">Fo5176</strain>
    </source>
</reference>
<proteinExistence type="predicted"/>
<evidence type="ECO:0000313" key="3">
    <source>
        <dbReference type="Proteomes" id="UP000002489"/>
    </source>
</evidence>
<dbReference type="PANTHER" id="PTHR13847">
    <property type="entry name" value="SARCOSINE DEHYDROGENASE-RELATED"/>
    <property type="match status" value="1"/>
</dbReference>
<dbReference type="InterPro" id="IPR036188">
    <property type="entry name" value="FAD/NAD-bd_sf"/>
</dbReference>
<sequence length="495" mass="53470">MKRHSCKDKIIGVVISFVIKSHRDSITAQITMSTSGFPVEGSPQSYWQHEAQQPEIPSNTGPLPNSCDVAIVGGGYAGIATAYHILKTTSPPRNVFLLEAKDPCSGATGRNGGHLRPDYLMGAARNCKKYNTSAAAEIVQFEARHLDVIKSLIRSEAIDCDFAETESLAVLTTLEQVSMVREAYEGLKQASSFSDTLLDVIEFYEGGDAPQCTGLRDAKGYFSTPAARVSPYKLLTSLLARCVDMGLSLRTQTAVVSVEHAGSDGHTLMMRSGETMTAQKVVIATNAYTSAILPEYASSIVPCKGLACHIIGPKGKPLPKLLAASCAIMEQDSVSNKTGYNYMVQLEDNSIVLGGAHHKYDGNDLGSWYNNVNDTQLIEPARQYFEADYMQRTFVGSEDSGACVDRVWTGIMGYSTDSLPHVGEVPGRDGVFIIAGFHGHGMPVIFLAAEGIAAMTQGLAYEKTGLPSLFKTSRDRLESERNDILAGRGIRSTRD</sequence>
<evidence type="ECO:0000259" key="1">
    <source>
        <dbReference type="Pfam" id="PF01266"/>
    </source>
</evidence>
<dbReference type="EnsemblFungi" id="FOXG_04977T0">
    <property type="protein sequence ID" value="FOXG_04977P0"/>
    <property type="gene ID" value="FOXG_04977"/>
</dbReference>
<feature type="domain" description="FAD dependent oxidoreductase" evidence="1">
    <location>
        <begin position="68"/>
        <end position="454"/>
    </location>
</feature>
<dbReference type="Gene3D" id="3.50.50.60">
    <property type="entry name" value="FAD/NAD(P)-binding domain"/>
    <property type="match status" value="1"/>
</dbReference>
<dbReference type="STRING" id="426428.A0A0D2XM03"/>
<evidence type="ECO:0000313" key="2">
    <source>
        <dbReference type="EnsemblFungi" id="FOXG_04977P0"/>
    </source>
</evidence>
<protein>
    <recommendedName>
        <fullName evidence="1">FAD dependent oxidoreductase domain-containing protein</fullName>
    </recommendedName>
</protein>
<dbReference type="Pfam" id="PF01266">
    <property type="entry name" value="DAO"/>
    <property type="match status" value="1"/>
</dbReference>